<evidence type="ECO:0000259" key="1">
    <source>
        <dbReference type="Pfam" id="PF01814"/>
    </source>
</evidence>
<dbReference type="PANTHER" id="PTHR39966">
    <property type="entry name" value="BLL2471 PROTEIN-RELATED"/>
    <property type="match status" value="1"/>
</dbReference>
<dbReference type="KEGG" id="gme:Gmet_1012"/>
<dbReference type="STRING" id="269799.Gmet_1012"/>
<name>Q39WX0_GEOMG</name>
<proteinExistence type="predicted"/>
<dbReference type="PANTHER" id="PTHR39966:SF1">
    <property type="entry name" value="HEMERYTHRIN-LIKE DOMAIN-CONTAINING PROTEIN"/>
    <property type="match status" value="1"/>
</dbReference>
<evidence type="ECO:0000313" key="2">
    <source>
        <dbReference type="EMBL" id="ABB31254.1"/>
    </source>
</evidence>
<dbReference type="InterPro" id="IPR012312">
    <property type="entry name" value="Hemerythrin-like"/>
</dbReference>
<organism evidence="2 3">
    <name type="scientific">Geobacter metallireducens (strain ATCC 53774 / DSM 7210 / GS-15)</name>
    <dbReference type="NCBI Taxonomy" id="269799"/>
    <lineage>
        <taxon>Bacteria</taxon>
        <taxon>Pseudomonadati</taxon>
        <taxon>Thermodesulfobacteriota</taxon>
        <taxon>Desulfuromonadia</taxon>
        <taxon>Geobacterales</taxon>
        <taxon>Geobacteraceae</taxon>
        <taxon>Geobacter</taxon>
    </lineage>
</organism>
<dbReference type="GO" id="GO:0005886">
    <property type="term" value="C:plasma membrane"/>
    <property type="evidence" value="ECO:0007669"/>
    <property type="project" value="TreeGrafter"/>
</dbReference>
<dbReference type="eggNOG" id="COG3945">
    <property type="taxonomic scope" value="Bacteria"/>
</dbReference>
<gene>
    <name evidence="2" type="ordered locus">Gmet_1012</name>
</gene>
<reference evidence="2 3" key="2">
    <citation type="journal article" date="2009" name="BMC Microbiol.">
        <title>The genome sequence of Geobacter metallireducens: features of metabolism, physiology and regulation common and dissimilar to Geobacter sulfurreducens.</title>
        <authorList>
            <person name="Aklujkar M."/>
            <person name="Krushkal J."/>
            <person name="DiBartolo G."/>
            <person name="Lapidus A."/>
            <person name="Land M.L."/>
            <person name="Lovley D.R."/>
        </authorList>
    </citation>
    <scope>NUCLEOTIDE SEQUENCE [LARGE SCALE GENOMIC DNA]</scope>
    <source>
        <strain evidence="3">ATCC 53774 / DSM 7210 / GS-15</strain>
    </source>
</reference>
<feature type="domain" description="Hemerythrin-like" evidence="1">
    <location>
        <begin position="6"/>
        <end position="140"/>
    </location>
</feature>
<keyword evidence="3" id="KW-1185">Reference proteome</keyword>
<dbReference type="EMBL" id="CP000148">
    <property type="protein sequence ID" value="ABB31254.1"/>
    <property type="molecule type" value="Genomic_DNA"/>
</dbReference>
<dbReference type="RefSeq" id="WP_004513182.1">
    <property type="nucleotide sequence ID" value="NC_007517.1"/>
</dbReference>
<dbReference type="AlphaFoldDB" id="Q39WX0"/>
<reference evidence="2 3" key="1">
    <citation type="submission" date="2005-10" db="EMBL/GenBank/DDBJ databases">
        <title>Complete sequence of Geobacter metallireducens GS-15.</title>
        <authorList>
            <consortium name="US DOE Joint Genome Institute"/>
            <person name="Copeland A."/>
            <person name="Lucas S."/>
            <person name="Lapidus A."/>
            <person name="Barry K."/>
            <person name="Detter J.C."/>
            <person name="Glavina T."/>
            <person name="Hammon N."/>
            <person name="Israni S."/>
            <person name="Pitluck S."/>
            <person name="Di Bartolo G."/>
            <person name="Chain P."/>
            <person name="Schmutz J."/>
            <person name="Larimer F."/>
            <person name="Land M."/>
            <person name="Kyrpides N."/>
            <person name="Ivanova N."/>
            <person name="Richardson P."/>
        </authorList>
    </citation>
    <scope>NUCLEOTIDE SEQUENCE [LARGE SCALE GENOMIC DNA]</scope>
    <source>
        <strain evidence="3">ATCC 53774 / DSM 7210 / GS-15</strain>
    </source>
</reference>
<protein>
    <recommendedName>
        <fullName evidence="1">Hemerythrin-like domain-containing protein</fullName>
    </recommendedName>
</protein>
<dbReference type="Pfam" id="PF01814">
    <property type="entry name" value="Hemerythrin"/>
    <property type="match status" value="1"/>
</dbReference>
<evidence type="ECO:0000313" key="3">
    <source>
        <dbReference type="Proteomes" id="UP000007073"/>
    </source>
</evidence>
<accession>Q39WX0</accession>
<dbReference type="Gene3D" id="1.20.120.520">
    <property type="entry name" value="nmb1532 protein domain like"/>
    <property type="match status" value="1"/>
</dbReference>
<sequence length="180" mass="20349">MEKRATQILEEEHHLIQQVVGAMAALADRVFEGQVAEKETLVNLVDFMRVFVEKCHHEKEENHLFPLLVKKGVPVAGCPIGMLTREHQAAGKLTTDLGAAVEAYLKEPSGMGHFLVTTLRGVVALYPGHIWRENYLLFPMTDKILDDREQEGLVEQFETVERKIGLDVHQRFEHLAEKAG</sequence>
<dbReference type="Proteomes" id="UP000007073">
    <property type="component" value="Chromosome"/>
</dbReference>
<dbReference type="HOGENOM" id="CLU_095978_2_0_7"/>